<comment type="subcellular location">
    <subcellularLocation>
        <location evidence="1">Membrane</location>
        <topology evidence="1">Multi-pass membrane protein</topology>
    </subcellularLocation>
</comment>
<dbReference type="SMART" id="SM00822">
    <property type="entry name" value="PKS_KR"/>
    <property type="match status" value="1"/>
</dbReference>
<evidence type="ECO:0000256" key="9">
    <source>
        <dbReference type="ARBA" id="ARBA00059620"/>
    </source>
</evidence>
<evidence type="ECO:0000256" key="11">
    <source>
        <dbReference type="ARBA" id="ARBA00082544"/>
    </source>
</evidence>
<keyword evidence="7" id="KW-0443">Lipid metabolism</keyword>
<dbReference type="InterPro" id="IPR002347">
    <property type="entry name" value="SDR_fam"/>
</dbReference>
<dbReference type="InterPro" id="IPR036291">
    <property type="entry name" value="NAD(P)-bd_dom_sf"/>
</dbReference>
<feature type="chain" id="PRO_5041932137" description="Short-chain dehydrogenase/reductase 3" evidence="13">
    <location>
        <begin position="21"/>
        <end position="295"/>
    </location>
</feature>
<feature type="signal peptide" evidence="13">
    <location>
        <begin position="1"/>
        <end position="20"/>
    </location>
</feature>
<dbReference type="PRINTS" id="PR00081">
    <property type="entry name" value="GDHRDH"/>
</dbReference>
<organism evidence="15 16">
    <name type="scientific">Ditylenchus destructor</name>
    <dbReference type="NCBI Taxonomy" id="166010"/>
    <lineage>
        <taxon>Eukaryota</taxon>
        <taxon>Metazoa</taxon>
        <taxon>Ecdysozoa</taxon>
        <taxon>Nematoda</taxon>
        <taxon>Chromadorea</taxon>
        <taxon>Rhabditida</taxon>
        <taxon>Tylenchina</taxon>
        <taxon>Tylenchomorpha</taxon>
        <taxon>Sphaerularioidea</taxon>
        <taxon>Anguinidae</taxon>
        <taxon>Anguininae</taxon>
        <taxon>Ditylenchus</taxon>
    </lineage>
</organism>
<evidence type="ECO:0000256" key="6">
    <source>
        <dbReference type="ARBA" id="ARBA00023002"/>
    </source>
</evidence>
<evidence type="ECO:0000256" key="7">
    <source>
        <dbReference type="ARBA" id="ARBA00023098"/>
    </source>
</evidence>
<keyword evidence="6" id="KW-0560">Oxidoreductase</keyword>
<dbReference type="PANTHER" id="PTHR24322:SF736">
    <property type="entry name" value="RETINOL DEHYDROGENASE 10"/>
    <property type="match status" value="1"/>
</dbReference>
<comment type="caution">
    <text evidence="15">The sequence shown here is derived from an EMBL/GenBank/DDBJ whole genome shotgun (WGS) entry which is preliminary data.</text>
</comment>
<evidence type="ECO:0000256" key="5">
    <source>
        <dbReference type="ARBA" id="ARBA00022989"/>
    </source>
</evidence>
<reference evidence="15" key="1">
    <citation type="submission" date="2022-01" db="EMBL/GenBank/DDBJ databases">
        <title>Genome Sequence Resource for Two Populations of Ditylenchus destructor, the Migratory Endoparasitic Phytonematode.</title>
        <authorList>
            <person name="Zhang H."/>
            <person name="Lin R."/>
            <person name="Xie B."/>
        </authorList>
    </citation>
    <scope>NUCLEOTIDE SEQUENCE</scope>
    <source>
        <strain evidence="15">BazhouSP</strain>
    </source>
</reference>
<dbReference type="GO" id="GO:0052650">
    <property type="term" value="F:all-trans-retinol dehydrogenase (NADP+) activity"/>
    <property type="evidence" value="ECO:0007669"/>
    <property type="project" value="UniProtKB-ARBA"/>
</dbReference>
<keyword evidence="8" id="KW-0472">Membrane</keyword>
<comment type="function">
    <text evidence="9">Catalyzes the reduction of all-trans-retinal to all-trans-retinol in the presence of NADPH.</text>
</comment>
<dbReference type="AlphaFoldDB" id="A0AAD4MTK9"/>
<keyword evidence="4" id="KW-0521">NADP</keyword>
<evidence type="ECO:0000259" key="14">
    <source>
        <dbReference type="SMART" id="SM00822"/>
    </source>
</evidence>
<evidence type="ECO:0000313" key="15">
    <source>
        <dbReference type="EMBL" id="KAI1703386.1"/>
    </source>
</evidence>
<dbReference type="Proteomes" id="UP001201812">
    <property type="component" value="Unassembled WGS sequence"/>
</dbReference>
<accession>A0AAD4MTK9</accession>
<gene>
    <name evidence="15" type="ORF">DdX_14925</name>
</gene>
<evidence type="ECO:0000256" key="3">
    <source>
        <dbReference type="ARBA" id="ARBA00022692"/>
    </source>
</evidence>
<evidence type="ECO:0000256" key="10">
    <source>
        <dbReference type="ARBA" id="ARBA00068717"/>
    </source>
</evidence>
<evidence type="ECO:0000256" key="4">
    <source>
        <dbReference type="ARBA" id="ARBA00022857"/>
    </source>
</evidence>
<dbReference type="InterPro" id="IPR057326">
    <property type="entry name" value="KR_dom"/>
</dbReference>
<proteinExistence type="inferred from homology"/>
<dbReference type="PRINTS" id="PR00080">
    <property type="entry name" value="SDRFAMILY"/>
</dbReference>
<evidence type="ECO:0000256" key="13">
    <source>
        <dbReference type="SAM" id="SignalP"/>
    </source>
</evidence>
<dbReference type="FunFam" id="3.40.50.720:FF:000131">
    <property type="entry name" value="Short-chain dehydrogenase/reductase 3"/>
    <property type="match status" value="1"/>
</dbReference>
<comment type="similarity">
    <text evidence="2 12">Belongs to the short-chain dehydrogenases/reductases (SDR) family.</text>
</comment>
<dbReference type="EMBL" id="JAKKPZ010000083">
    <property type="protein sequence ID" value="KAI1703386.1"/>
    <property type="molecule type" value="Genomic_DNA"/>
</dbReference>
<keyword evidence="3" id="KW-0812">Transmembrane</keyword>
<dbReference type="Pfam" id="PF00106">
    <property type="entry name" value="adh_short"/>
    <property type="match status" value="1"/>
</dbReference>
<dbReference type="SUPFAM" id="SSF51735">
    <property type="entry name" value="NAD(P)-binding Rossmann-fold domains"/>
    <property type="match status" value="1"/>
</dbReference>
<evidence type="ECO:0000313" key="16">
    <source>
        <dbReference type="Proteomes" id="UP001201812"/>
    </source>
</evidence>
<sequence>MSLTELLLFLWHFLASVARGFYRNVTPISWQKKKDLKGKLILVTGAGGGIGTPLALKLAARGAKLILWDANGVANEATAKQCRNLGAEAVAHQVDITDRNKVYELADKIKSEIGTVEILINNAGIINPGRFLEIPDQRIEKLMDVNTRSLFWTVKAFLPQMMDERKGHLVCVCSAAGLFGAPALVDYSASKFAAFGFMEALEYELHGEGFHEIDFTTVCPTMVQTAMMDNFKNQFPNVSILTPDYVADRIIDGIELNQRVMMIPRVLYWLYTIKGLLPWNLYEETWNYIITFTEE</sequence>
<name>A0AAD4MTK9_9BILA</name>
<keyword evidence="13" id="KW-0732">Signal</keyword>
<dbReference type="GO" id="GO:0016020">
    <property type="term" value="C:membrane"/>
    <property type="evidence" value="ECO:0007669"/>
    <property type="project" value="UniProtKB-SubCell"/>
</dbReference>
<evidence type="ECO:0000256" key="8">
    <source>
        <dbReference type="ARBA" id="ARBA00023136"/>
    </source>
</evidence>
<dbReference type="PANTHER" id="PTHR24322">
    <property type="entry name" value="PKSB"/>
    <property type="match status" value="1"/>
</dbReference>
<evidence type="ECO:0000256" key="1">
    <source>
        <dbReference type="ARBA" id="ARBA00004141"/>
    </source>
</evidence>
<dbReference type="Gene3D" id="3.40.50.720">
    <property type="entry name" value="NAD(P)-binding Rossmann-like Domain"/>
    <property type="match status" value="1"/>
</dbReference>
<keyword evidence="16" id="KW-1185">Reference proteome</keyword>
<keyword evidence="5" id="KW-1133">Transmembrane helix</keyword>
<evidence type="ECO:0000256" key="2">
    <source>
        <dbReference type="ARBA" id="ARBA00006484"/>
    </source>
</evidence>
<protein>
    <recommendedName>
        <fullName evidence="10">Short-chain dehydrogenase/reductase 3</fullName>
    </recommendedName>
    <alternativeName>
        <fullName evidence="11">Retinal short-chain dehydrogenase/reductase 1</fullName>
    </alternativeName>
</protein>
<dbReference type="CDD" id="cd05339">
    <property type="entry name" value="17beta-HSDXI-like_SDR_c"/>
    <property type="match status" value="1"/>
</dbReference>
<feature type="domain" description="Ketoreductase" evidence="14">
    <location>
        <begin position="39"/>
        <end position="216"/>
    </location>
</feature>
<evidence type="ECO:0000256" key="12">
    <source>
        <dbReference type="RuleBase" id="RU000363"/>
    </source>
</evidence>